<reference evidence="2" key="1">
    <citation type="submission" date="2019-12" db="EMBL/GenBank/DDBJ databases">
        <title>Comparative genomics gives insights into the taxonomy of the Azoarcus-Aromatoleum group and reveals separate origins of nif in the plant-associated Azoarcus and non-plant-associated Aromatoleum sub-groups.</title>
        <authorList>
            <person name="Lafos M."/>
            <person name="Maluk M."/>
            <person name="Batista M."/>
            <person name="Junghare M."/>
            <person name="Carmona M."/>
            <person name="Faoro H."/>
            <person name="Cruz L.M."/>
            <person name="Battistoni F."/>
            <person name="De Souza E."/>
            <person name="Pedrosa F."/>
            <person name="Chen W.-M."/>
            <person name="Poole P.S."/>
            <person name="Dixon R.A."/>
            <person name="James E.K."/>
        </authorList>
    </citation>
    <scope>NUCLEOTIDE SEQUENCE</scope>
    <source>
        <strain evidence="2">NSC3</strain>
    </source>
</reference>
<gene>
    <name evidence="2" type="ORF">GPA21_05175</name>
</gene>
<keyword evidence="1" id="KW-1133">Transmembrane helix</keyword>
<keyword evidence="3" id="KW-1185">Reference proteome</keyword>
<dbReference type="AlphaFoldDB" id="A0A972J7Y4"/>
<dbReference type="RefSeq" id="WP_168987150.1">
    <property type="nucleotide sequence ID" value="NZ_CAWPHM010000122.1"/>
</dbReference>
<dbReference type="SUPFAM" id="SSF103481">
    <property type="entry name" value="Multidrug resistance efflux transporter EmrE"/>
    <property type="match status" value="1"/>
</dbReference>
<dbReference type="EMBL" id="WTVM01000020">
    <property type="protein sequence ID" value="NMG02361.1"/>
    <property type="molecule type" value="Genomic_DNA"/>
</dbReference>
<organism evidence="2 3">
    <name type="scientific">Azoarcus taiwanensis</name>
    <dbReference type="NCBI Taxonomy" id="666964"/>
    <lineage>
        <taxon>Bacteria</taxon>
        <taxon>Pseudomonadati</taxon>
        <taxon>Pseudomonadota</taxon>
        <taxon>Betaproteobacteria</taxon>
        <taxon>Rhodocyclales</taxon>
        <taxon>Zoogloeaceae</taxon>
        <taxon>Azoarcus</taxon>
    </lineage>
</organism>
<feature type="transmembrane region" description="Helical" evidence="1">
    <location>
        <begin position="12"/>
        <end position="32"/>
    </location>
</feature>
<accession>A0A972J7Y4</accession>
<protein>
    <submittedName>
        <fullName evidence="2">Uncharacterized protein</fullName>
    </submittedName>
</protein>
<evidence type="ECO:0000313" key="2">
    <source>
        <dbReference type="EMBL" id="NMG02361.1"/>
    </source>
</evidence>
<keyword evidence="1" id="KW-0812">Transmembrane</keyword>
<keyword evidence="1" id="KW-0472">Membrane</keyword>
<name>A0A972J7Y4_9RHOO</name>
<feature type="transmembrane region" description="Helical" evidence="1">
    <location>
        <begin position="38"/>
        <end position="61"/>
    </location>
</feature>
<comment type="caution">
    <text evidence="2">The sequence shown here is derived from an EMBL/GenBank/DDBJ whole genome shotgun (WGS) entry which is preliminary data.</text>
</comment>
<proteinExistence type="predicted"/>
<evidence type="ECO:0000313" key="3">
    <source>
        <dbReference type="Proteomes" id="UP000599523"/>
    </source>
</evidence>
<dbReference type="Proteomes" id="UP000599523">
    <property type="component" value="Unassembled WGS sequence"/>
</dbReference>
<dbReference type="InterPro" id="IPR037185">
    <property type="entry name" value="EmrE-like"/>
</dbReference>
<evidence type="ECO:0000256" key="1">
    <source>
        <dbReference type="SAM" id="Phobius"/>
    </source>
</evidence>
<sequence length="73" mass="8371">MLKLSRLIQPRNPLFWLMLVLNLLSSFLSWILHTRELATAPMLVVALFALSNAVLGIWLAIRLMREPMPGERS</sequence>